<evidence type="ECO:0000313" key="1">
    <source>
        <dbReference type="EMBL" id="KAJ1934724.1"/>
    </source>
</evidence>
<gene>
    <name evidence="1" type="ORF">FBU59_005608</name>
</gene>
<reference evidence="1" key="1">
    <citation type="submission" date="2022-07" db="EMBL/GenBank/DDBJ databases">
        <title>Phylogenomic reconstructions and comparative analyses of Kickxellomycotina fungi.</title>
        <authorList>
            <person name="Reynolds N.K."/>
            <person name="Stajich J.E."/>
            <person name="Barry K."/>
            <person name="Grigoriev I.V."/>
            <person name="Crous P."/>
            <person name="Smith M.E."/>
        </authorList>
    </citation>
    <scope>NUCLEOTIDE SEQUENCE</scope>
    <source>
        <strain evidence="1">NRRL 5244</strain>
    </source>
</reference>
<dbReference type="Proteomes" id="UP001150603">
    <property type="component" value="Unassembled WGS sequence"/>
</dbReference>
<feature type="non-terminal residue" evidence="1">
    <location>
        <position position="1"/>
    </location>
</feature>
<keyword evidence="2" id="KW-1185">Reference proteome</keyword>
<dbReference type="EMBL" id="JANBPW010004525">
    <property type="protein sequence ID" value="KAJ1934724.1"/>
    <property type="molecule type" value="Genomic_DNA"/>
</dbReference>
<protein>
    <submittedName>
        <fullName evidence="1">Uncharacterized protein</fullName>
    </submittedName>
</protein>
<organism evidence="1 2">
    <name type="scientific">Linderina macrospora</name>
    <dbReference type="NCBI Taxonomy" id="4868"/>
    <lineage>
        <taxon>Eukaryota</taxon>
        <taxon>Fungi</taxon>
        <taxon>Fungi incertae sedis</taxon>
        <taxon>Zoopagomycota</taxon>
        <taxon>Kickxellomycotina</taxon>
        <taxon>Kickxellomycetes</taxon>
        <taxon>Kickxellales</taxon>
        <taxon>Kickxellaceae</taxon>
        <taxon>Linderina</taxon>
    </lineage>
</organism>
<evidence type="ECO:0000313" key="2">
    <source>
        <dbReference type="Proteomes" id="UP001150603"/>
    </source>
</evidence>
<comment type="caution">
    <text evidence="1">The sequence shown here is derived from an EMBL/GenBank/DDBJ whole genome shotgun (WGS) entry which is preliminary data.</text>
</comment>
<sequence>RGYRRAATDASRQEEISRTIYVGNIAALVDERTLLEFFSACGPVAYVKMAGDGLQPTRFAFVEFADQQSAGTALAMNGAALAERALKVNRSKNAINKPLVVMSNQRTGGAGTAAAGGSGMVVVPQMPQVATLAAVASLPSNLDPANFAKPSEVSEGIAWPVLGKVKPVEDSMRRVREAHGRGKETQLVGAQTELESSAQF</sequence>
<name>A0ACC1J2H9_9FUNG</name>
<proteinExistence type="predicted"/>
<accession>A0ACC1J2H9</accession>